<dbReference type="EMBL" id="QLMJ01000005">
    <property type="protein sequence ID" value="RAK38376.1"/>
    <property type="molecule type" value="Genomic_DNA"/>
</dbReference>
<dbReference type="PANTHER" id="PTHR48090:SF7">
    <property type="entry name" value="RFBJ PROTEIN"/>
    <property type="match status" value="1"/>
</dbReference>
<name>A0A327ZDA5_9ACTN</name>
<evidence type="ECO:0000313" key="4">
    <source>
        <dbReference type="EMBL" id="RAK38376.1"/>
    </source>
</evidence>
<dbReference type="Gene3D" id="3.90.550.10">
    <property type="entry name" value="Spore Coat Polysaccharide Biosynthesis Protein SpsA, Chain A"/>
    <property type="match status" value="1"/>
</dbReference>
<dbReference type="Pfam" id="PF00535">
    <property type="entry name" value="Glycos_transf_2"/>
    <property type="match status" value="1"/>
</dbReference>
<comment type="caution">
    <text evidence="4">The sequence shown here is derived from an EMBL/GenBank/DDBJ whole genome shotgun (WGS) entry which is preliminary data.</text>
</comment>
<dbReference type="OrthoDB" id="3177103at2"/>
<dbReference type="InterPro" id="IPR001173">
    <property type="entry name" value="Glyco_trans_2-like"/>
</dbReference>
<keyword evidence="5" id="KW-1185">Reference proteome</keyword>
<evidence type="ECO:0000256" key="1">
    <source>
        <dbReference type="ARBA" id="ARBA00006739"/>
    </source>
</evidence>
<protein>
    <submittedName>
        <fullName evidence="4">Glycosyltransferase involved in cell wall biosynthesis</fullName>
    </submittedName>
</protein>
<sequence length="403" mass="42440">MPVQPSHFARSISPSVSVVIAAGDVAKLPVLLGALPPVDEVIVVVGRNDDTTRALPRGARVIRQTRTGAGNALACGVDASTGDVVVALPGDGSCDPAEMPRLLDALRDGADVVHGSRYLTGRPGVFDMVVLWFLRVLFDCRPTDPGHGFRAFWRDSAGQLGLPRVAGLDPVRGDGAEIEPLLAVRTASSGLHGAEVPITVHPQASGSSPFTAVRALIAEHFERRRTARAATPASIVVLTGKPSAAAGKQSAATRKPAAVNPASTHPLINKPRASTRPVSANGVTWPAPNQRSASTAADHTNSSGLLPGAPGSVDRRTGGERRNSDRARATGNQDRRRADLPFAGRGWGKPRLDAPENLARRQWRDNRIDQNVRETGAGRPNLRVINGEGTGSATRRNGHLRSV</sequence>
<dbReference type="InterPro" id="IPR050256">
    <property type="entry name" value="Glycosyltransferase_2"/>
</dbReference>
<comment type="similarity">
    <text evidence="1">Belongs to the glycosyltransferase 2 family.</text>
</comment>
<evidence type="ECO:0000256" key="2">
    <source>
        <dbReference type="SAM" id="MobiDB-lite"/>
    </source>
</evidence>
<dbReference type="SUPFAM" id="SSF53448">
    <property type="entry name" value="Nucleotide-diphospho-sugar transferases"/>
    <property type="match status" value="1"/>
</dbReference>
<gene>
    <name evidence="4" type="ORF">B0I29_105324</name>
</gene>
<dbReference type="AlphaFoldDB" id="A0A327ZDA5"/>
<dbReference type="GO" id="GO:0016740">
    <property type="term" value="F:transferase activity"/>
    <property type="evidence" value="ECO:0007669"/>
    <property type="project" value="UniProtKB-KW"/>
</dbReference>
<feature type="region of interest" description="Disordered" evidence="2">
    <location>
        <begin position="244"/>
        <end position="353"/>
    </location>
</feature>
<dbReference type="PANTHER" id="PTHR48090">
    <property type="entry name" value="UNDECAPRENYL-PHOSPHATE 4-DEOXY-4-FORMAMIDO-L-ARABINOSE TRANSFERASE-RELATED"/>
    <property type="match status" value="1"/>
</dbReference>
<feature type="domain" description="Glycosyltransferase 2-like" evidence="3">
    <location>
        <begin position="37"/>
        <end position="128"/>
    </location>
</feature>
<dbReference type="InterPro" id="IPR029044">
    <property type="entry name" value="Nucleotide-diphossugar_trans"/>
</dbReference>
<feature type="region of interest" description="Disordered" evidence="2">
    <location>
        <begin position="379"/>
        <end position="403"/>
    </location>
</feature>
<dbReference type="Proteomes" id="UP000249341">
    <property type="component" value="Unassembled WGS sequence"/>
</dbReference>
<keyword evidence="4" id="KW-0808">Transferase</keyword>
<feature type="compositionally biased region" description="Polar residues" evidence="2">
    <location>
        <begin position="276"/>
        <end position="304"/>
    </location>
</feature>
<evidence type="ECO:0000313" key="5">
    <source>
        <dbReference type="Proteomes" id="UP000249341"/>
    </source>
</evidence>
<feature type="compositionally biased region" description="Basic and acidic residues" evidence="2">
    <location>
        <begin position="313"/>
        <end position="339"/>
    </location>
</feature>
<evidence type="ECO:0000259" key="3">
    <source>
        <dbReference type="Pfam" id="PF00535"/>
    </source>
</evidence>
<accession>A0A327ZDA5</accession>
<proteinExistence type="inferred from homology"/>
<reference evidence="4 5" key="1">
    <citation type="submission" date="2018-06" db="EMBL/GenBank/DDBJ databases">
        <title>Genomic Encyclopedia of Type Strains, Phase III (KMG-III): the genomes of soil and plant-associated and newly described type strains.</title>
        <authorList>
            <person name="Whitman W."/>
        </authorList>
    </citation>
    <scope>NUCLEOTIDE SEQUENCE [LARGE SCALE GENOMIC DNA]</scope>
    <source>
        <strain evidence="4 5">CGMCC 4.7090</strain>
    </source>
</reference>
<organism evidence="4 5">
    <name type="scientific">Actinoplanes lutulentus</name>
    <dbReference type="NCBI Taxonomy" id="1287878"/>
    <lineage>
        <taxon>Bacteria</taxon>
        <taxon>Bacillati</taxon>
        <taxon>Actinomycetota</taxon>
        <taxon>Actinomycetes</taxon>
        <taxon>Micromonosporales</taxon>
        <taxon>Micromonosporaceae</taxon>
        <taxon>Actinoplanes</taxon>
    </lineage>
</organism>